<accession>A0A1B6CCG9</accession>
<dbReference type="InterPro" id="IPR009030">
    <property type="entry name" value="Growth_fac_rcpt_cys_sf"/>
</dbReference>
<evidence type="ECO:0000313" key="1">
    <source>
        <dbReference type="EMBL" id="JAS11109.1"/>
    </source>
</evidence>
<evidence type="ECO:0008006" key="2">
    <source>
        <dbReference type="Google" id="ProtNLM"/>
    </source>
</evidence>
<proteinExistence type="predicted"/>
<dbReference type="AlphaFoldDB" id="A0A1B6CCG9"/>
<name>A0A1B6CCG9_9HEMI</name>
<feature type="non-terminal residue" evidence="1">
    <location>
        <position position="1"/>
    </location>
</feature>
<gene>
    <name evidence="1" type="ORF">g.34757</name>
</gene>
<reference evidence="1" key="1">
    <citation type="submission" date="2015-12" db="EMBL/GenBank/DDBJ databases">
        <title>De novo transcriptome assembly of four potential Pierce s Disease insect vectors from Arizona vineyards.</title>
        <authorList>
            <person name="Tassone E.E."/>
        </authorList>
    </citation>
    <scope>NUCLEOTIDE SEQUENCE</scope>
</reference>
<sequence>CNNPCTNKCSHDTCRRKCSELCYIDECKQNCTKKLKCGHTCNQPCHENCPPCTDCQDVDHSKHSSFVLDCGCDVNLFELKEQFKTSTCVGLVNCPSCLKPIINTNTFKVNVLKKFQNFAEIGRKVILQHCELSKNCKILAKAIEYHDIKLMSPDVKNFKRLLTQRLRNNTLQQRNKITKNYSAYVIAVIFSAILERKYLHYFLPRLARIFEQRLDFINHFDINHLKRLLNLNTINNIHQEDTDLLRVNWIQCTCQSSPFYKTQVCRRCRTKI</sequence>
<dbReference type="SUPFAM" id="SSF57184">
    <property type="entry name" value="Growth factor receptor domain"/>
    <property type="match status" value="1"/>
</dbReference>
<organism evidence="1">
    <name type="scientific">Clastoptera arizonana</name>
    <name type="common">Arizona spittle bug</name>
    <dbReference type="NCBI Taxonomy" id="38151"/>
    <lineage>
        <taxon>Eukaryota</taxon>
        <taxon>Metazoa</taxon>
        <taxon>Ecdysozoa</taxon>
        <taxon>Arthropoda</taxon>
        <taxon>Hexapoda</taxon>
        <taxon>Insecta</taxon>
        <taxon>Pterygota</taxon>
        <taxon>Neoptera</taxon>
        <taxon>Paraneoptera</taxon>
        <taxon>Hemiptera</taxon>
        <taxon>Auchenorrhyncha</taxon>
        <taxon>Cercopoidea</taxon>
        <taxon>Clastopteridae</taxon>
        <taxon>Clastoptera</taxon>
    </lineage>
</organism>
<protein>
    <recommendedName>
        <fullName evidence="2">NFX1-type zinc finger-containing protein 1</fullName>
    </recommendedName>
</protein>
<dbReference type="EMBL" id="GEDC01026189">
    <property type="protein sequence ID" value="JAS11109.1"/>
    <property type="molecule type" value="Transcribed_RNA"/>
</dbReference>